<organism evidence="2 3">
    <name type="scientific">Mesorhizobium opportunistum (strain LMG 24607 / HAMBI 3007 / WSM2075)</name>
    <dbReference type="NCBI Taxonomy" id="536019"/>
    <lineage>
        <taxon>Bacteria</taxon>
        <taxon>Pseudomonadati</taxon>
        <taxon>Pseudomonadota</taxon>
        <taxon>Alphaproteobacteria</taxon>
        <taxon>Hyphomicrobiales</taxon>
        <taxon>Phyllobacteriaceae</taxon>
        <taxon>Mesorhizobium</taxon>
    </lineage>
</organism>
<accession>F7Y605</accession>
<evidence type="ECO:0000313" key="2">
    <source>
        <dbReference type="EMBL" id="AEH89630.1"/>
    </source>
</evidence>
<gene>
    <name evidence="2" type="ordered locus">Mesop_5214</name>
</gene>
<dbReference type="KEGG" id="mop:Mesop_5214"/>
<proteinExistence type="predicted"/>
<protein>
    <submittedName>
        <fullName evidence="2">Uncharacterized protein</fullName>
    </submittedName>
</protein>
<evidence type="ECO:0000313" key="3">
    <source>
        <dbReference type="Proteomes" id="UP000001623"/>
    </source>
</evidence>
<name>F7Y605_MESOW</name>
<dbReference type="EMBL" id="CP002279">
    <property type="protein sequence ID" value="AEH89630.1"/>
    <property type="molecule type" value="Genomic_DNA"/>
</dbReference>
<reference evidence="2 3" key="1">
    <citation type="submission" date="2010-10" db="EMBL/GenBank/DDBJ databases">
        <title>Complete sequence of Mesorhizobium opportunistum WSM2075.</title>
        <authorList>
            <consortium name="US DOE Joint Genome Institute"/>
            <person name="Lucas S."/>
            <person name="Copeland A."/>
            <person name="Lapidus A."/>
            <person name="Cheng J.-F."/>
            <person name="Bruce D."/>
            <person name="Goodwin L."/>
            <person name="Pitluck S."/>
            <person name="Chertkov O."/>
            <person name="Misra M."/>
            <person name="Detter J.C."/>
            <person name="Han C."/>
            <person name="Tapia R."/>
            <person name="Land M."/>
            <person name="Hauser L."/>
            <person name="Kyrpides N."/>
            <person name="Ovchinnikova G."/>
            <person name="Mavrommatis K.M."/>
            <person name="Tiwari R.P."/>
            <person name="Howieson J.G."/>
            <person name="O'Hara G.W."/>
            <person name="Nandasena K.G."/>
            <person name="Woyke T."/>
        </authorList>
    </citation>
    <scope>NUCLEOTIDE SEQUENCE [LARGE SCALE GENOMIC DNA]</scope>
    <source>
        <strain evidence="3">LMG 24607 / HAMBI 3007 / WSM2075</strain>
    </source>
</reference>
<sequence>MTTMDVPVEPGGGSACGSFAGRDRSPMIYDERRRVLR</sequence>
<dbReference type="Proteomes" id="UP000001623">
    <property type="component" value="Chromosome"/>
</dbReference>
<dbReference type="AlphaFoldDB" id="F7Y605"/>
<evidence type="ECO:0000256" key="1">
    <source>
        <dbReference type="SAM" id="MobiDB-lite"/>
    </source>
</evidence>
<feature type="region of interest" description="Disordered" evidence="1">
    <location>
        <begin position="1"/>
        <end position="24"/>
    </location>
</feature>
<dbReference type="HOGENOM" id="CLU_3345760_0_0_5"/>